<dbReference type="PANTHER" id="PTHR46060">
    <property type="entry name" value="MARINER MOS1 TRANSPOSASE-LIKE PROTEIN"/>
    <property type="match status" value="1"/>
</dbReference>
<protein>
    <submittedName>
        <fullName evidence="1">Transposase</fullName>
    </submittedName>
</protein>
<dbReference type="Gene3D" id="3.30.420.10">
    <property type="entry name" value="Ribonuclease H-like superfamily/Ribonuclease H"/>
    <property type="match status" value="1"/>
</dbReference>
<dbReference type="InterPro" id="IPR036397">
    <property type="entry name" value="RNaseH_sf"/>
</dbReference>
<dbReference type="InterPro" id="IPR052709">
    <property type="entry name" value="Transposase-MT_Hybrid"/>
</dbReference>
<sequence>MVKMLMPVTMQKLFCHQLVKNRKKKKHTHLASGKVNLHHDNACSHTAAKSRHFLEESKLELIAHPPYSPDLATCDFWLFPKLSERLPGINFRRPQDLARSVNSEFKSILASEYFECFSSKWMTRLEKSVTLRGDYVEGV</sequence>
<evidence type="ECO:0000313" key="1">
    <source>
        <dbReference type="EMBL" id="LAC21996.1"/>
    </source>
</evidence>
<dbReference type="AlphaFoldDB" id="A0A6A7FTR2"/>
<organism evidence="1">
    <name type="scientific">Hirondellea gigas</name>
    <dbReference type="NCBI Taxonomy" id="1518452"/>
    <lineage>
        <taxon>Eukaryota</taxon>
        <taxon>Metazoa</taxon>
        <taxon>Ecdysozoa</taxon>
        <taxon>Arthropoda</taxon>
        <taxon>Crustacea</taxon>
        <taxon>Multicrustacea</taxon>
        <taxon>Malacostraca</taxon>
        <taxon>Eumalacostraca</taxon>
        <taxon>Peracarida</taxon>
        <taxon>Amphipoda</taxon>
        <taxon>Amphilochidea</taxon>
        <taxon>Lysianassida</taxon>
        <taxon>Lysianassidira</taxon>
        <taxon>Lysianassoidea</taxon>
        <taxon>Lysianassidae</taxon>
        <taxon>Hirondellea</taxon>
    </lineage>
</organism>
<name>A0A6A7FTR2_9CRUS</name>
<dbReference type="EMBL" id="IACT01002734">
    <property type="protein sequence ID" value="LAC21996.1"/>
    <property type="molecule type" value="mRNA"/>
</dbReference>
<proteinExistence type="evidence at transcript level"/>
<dbReference type="GO" id="GO:0003676">
    <property type="term" value="F:nucleic acid binding"/>
    <property type="evidence" value="ECO:0007669"/>
    <property type="project" value="InterPro"/>
</dbReference>
<reference evidence="1" key="1">
    <citation type="submission" date="2017-11" db="EMBL/GenBank/DDBJ databases">
        <title>The sensing device of the deep-sea amphipod.</title>
        <authorList>
            <person name="Kobayashi H."/>
            <person name="Nagahama T."/>
            <person name="Arai W."/>
            <person name="Sasagawa Y."/>
            <person name="Umeda M."/>
            <person name="Hayashi T."/>
            <person name="Nikaido I."/>
            <person name="Watanabe H."/>
            <person name="Oguri K."/>
            <person name="Kitazato H."/>
            <person name="Fujioka K."/>
            <person name="Kido Y."/>
            <person name="Takami H."/>
        </authorList>
    </citation>
    <scope>NUCLEOTIDE SEQUENCE</scope>
    <source>
        <tissue evidence="1">Whole body</tissue>
    </source>
</reference>
<dbReference type="PANTHER" id="PTHR46060:SF1">
    <property type="entry name" value="MARINER MOS1 TRANSPOSASE-LIKE PROTEIN"/>
    <property type="match status" value="1"/>
</dbReference>
<accession>A0A6A7FTR2</accession>